<dbReference type="AlphaFoldDB" id="A0AAE0GD43"/>
<reference evidence="3 4" key="1">
    <citation type="journal article" date="2015" name="Genome Biol. Evol.">
        <title>Comparative Genomics of a Bacterivorous Green Alga Reveals Evolutionary Causalities and Consequences of Phago-Mixotrophic Mode of Nutrition.</title>
        <authorList>
            <person name="Burns J.A."/>
            <person name="Paasch A."/>
            <person name="Narechania A."/>
            <person name="Kim E."/>
        </authorList>
    </citation>
    <scope>NUCLEOTIDE SEQUENCE [LARGE SCALE GENOMIC DNA]</scope>
    <source>
        <strain evidence="3 4">PLY_AMNH</strain>
    </source>
</reference>
<keyword evidence="4" id="KW-1185">Reference proteome</keyword>
<keyword evidence="2" id="KW-1133">Transmembrane helix</keyword>
<evidence type="ECO:0000313" key="4">
    <source>
        <dbReference type="Proteomes" id="UP001190700"/>
    </source>
</evidence>
<evidence type="ECO:0000256" key="1">
    <source>
        <dbReference type="SAM" id="MobiDB-lite"/>
    </source>
</evidence>
<comment type="caution">
    <text evidence="3">The sequence shown here is derived from an EMBL/GenBank/DDBJ whole genome shotgun (WGS) entry which is preliminary data.</text>
</comment>
<keyword evidence="2" id="KW-0472">Membrane</keyword>
<name>A0AAE0GD43_9CHLO</name>
<evidence type="ECO:0000256" key="2">
    <source>
        <dbReference type="SAM" id="Phobius"/>
    </source>
</evidence>
<gene>
    <name evidence="3" type="ORF">CYMTET_15932</name>
</gene>
<keyword evidence="2" id="KW-0812">Transmembrane</keyword>
<organism evidence="3 4">
    <name type="scientific">Cymbomonas tetramitiformis</name>
    <dbReference type="NCBI Taxonomy" id="36881"/>
    <lineage>
        <taxon>Eukaryota</taxon>
        <taxon>Viridiplantae</taxon>
        <taxon>Chlorophyta</taxon>
        <taxon>Pyramimonadophyceae</taxon>
        <taxon>Pyramimonadales</taxon>
        <taxon>Pyramimonadaceae</taxon>
        <taxon>Cymbomonas</taxon>
    </lineage>
</organism>
<sequence length="537" mass="61862">MCTSLFCGPPTPSDLKYWVPEESGEDMWKEEEEEEATRLPEDSSEKFDVCSISKVDGEEMVLPDFVFQDLQIWLGIAPEIEAAMHPAREVPIHVAQNIDIYVQGDHIDAVLWKEAPLIIHDQASPHCVTVQDAVWFLMDLKRRERWTDEHFDTFLKVLKMLLGGETCNLPGSLWHMRRALGAETVWDYVIHVCPKYHRNFPWKNGEAKRPVQETCGVAIEYDDGGNGTKWCQEERYKVVRTARGPVLRPREYYFYFTVKRLVKRWMRNTEYARLRAGITARSAENACVMSSPHARRINDHPMVAGNLLRETLSEDESKPGYVSGWSTRFCVIRSADLPPKDRMWLAFNGLVELVPGPRPHGKDTEVLLEPFLDEMLELGRGHANADGAPFKVYDGYFEKCPTAWLTWEDHKELVRLTVEEGIDPMRTGRYKAGPPLERLPYFNPMNGYALLFMHLMCYGIIKKFVNMLRHKYTDARDTCYFSEAQRSQLQANGKDLACPQDMHRGYLDVVQYAGDIAARRDARKAAAADMWDVASWR</sequence>
<dbReference type="EMBL" id="LGRX02006861">
    <property type="protein sequence ID" value="KAK3275969.1"/>
    <property type="molecule type" value="Genomic_DNA"/>
</dbReference>
<dbReference type="Proteomes" id="UP001190700">
    <property type="component" value="Unassembled WGS sequence"/>
</dbReference>
<feature type="compositionally biased region" description="Acidic residues" evidence="1">
    <location>
        <begin position="22"/>
        <end position="35"/>
    </location>
</feature>
<evidence type="ECO:0000313" key="3">
    <source>
        <dbReference type="EMBL" id="KAK3275969.1"/>
    </source>
</evidence>
<proteinExistence type="predicted"/>
<feature type="transmembrane region" description="Helical" evidence="2">
    <location>
        <begin position="441"/>
        <end position="461"/>
    </location>
</feature>
<accession>A0AAE0GD43</accession>
<feature type="region of interest" description="Disordered" evidence="1">
    <location>
        <begin position="22"/>
        <end position="42"/>
    </location>
</feature>
<protein>
    <submittedName>
        <fullName evidence="3">Uncharacterized protein</fullName>
    </submittedName>
</protein>